<dbReference type="AlphaFoldDB" id="A0A5F9D6H3"/>
<dbReference type="GeneTree" id="ENSGT00940000177252"/>
<evidence type="ECO:0000313" key="1">
    <source>
        <dbReference type="Ensembl" id="ENSOCUP00000041779.1"/>
    </source>
</evidence>
<proteinExistence type="predicted"/>
<dbReference type="Gene3D" id="1.25.10.10">
    <property type="entry name" value="Leucine-rich Repeat Variant"/>
    <property type="match status" value="1"/>
</dbReference>
<dbReference type="InterPro" id="IPR011989">
    <property type="entry name" value="ARM-like"/>
</dbReference>
<reference evidence="1" key="2">
    <citation type="submission" date="2025-08" db="UniProtKB">
        <authorList>
            <consortium name="Ensembl"/>
        </authorList>
    </citation>
    <scope>IDENTIFICATION</scope>
    <source>
        <strain evidence="1">Thorbecke</strain>
    </source>
</reference>
<reference evidence="1 2" key="1">
    <citation type="journal article" date="2011" name="Nature">
        <title>A high-resolution map of human evolutionary constraint using 29 mammals.</title>
        <authorList>
            <person name="Lindblad-Toh K."/>
            <person name="Garber M."/>
            <person name="Zuk O."/>
            <person name="Lin M.F."/>
            <person name="Parker B.J."/>
            <person name="Washietl S."/>
            <person name="Kheradpour P."/>
            <person name="Ernst J."/>
            <person name="Jordan G."/>
            <person name="Mauceli E."/>
            <person name="Ward L.D."/>
            <person name="Lowe C.B."/>
            <person name="Holloway A.K."/>
            <person name="Clamp M."/>
            <person name="Gnerre S."/>
            <person name="Alfoldi J."/>
            <person name="Beal K."/>
            <person name="Chang J."/>
            <person name="Clawson H."/>
            <person name="Cuff J."/>
            <person name="Di Palma F."/>
            <person name="Fitzgerald S."/>
            <person name="Flicek P."/>
            <person name="Guttman M."/>
            <person name="Hubisz M.J."/>
            <person name="Jaffe D.B."/>
            <person name="Jungreis I."/>
            <person name="Kent W.J."/>
            <person name="Kostka D."/>
            <person name="Lara M."/>
            <person name="Martins A.L."/>
            <person name="Massingham T."/>
            <person name="Moltke I."/>
            <person name="Raney B.J."/>
            <person name="Rasmussen M.D."/>
            <person name="Robinson J."/>
            <person name="Stark A."/>
            <person name="Vilella A.J."/>
            <person name="Wen J."/>
            <person name="Xie X."/>
            <person name="Zody M.C."/>
            <person name="Baldwin J."/>
            <person name="Bloom T."/>
            <person name="Chin C.W."/>
            <person name="Heiman D."/>
            <person name="Nicol R."/>
            <person name="Nusbaum C."/>
            <person name="Young S."/>
            <person name="Wilkinson J."/>
            <person name="Worley K.C."/>
            <person name="Kovar C.L."/>
            <person name="Muzny D.M."/>
            <person name="Gibbs R.A."/>
            <person name="Cree A."/>
            <person name="Dihn H.H."/>
            <person name="Fowler G."/>
            <person name="Jhangiani S."/>
            <person name="Joshi V."/>
            <person name="Lee S."/>
            <person name="Lewis L.R."/>
            <person name="Nazareth L.V."/>
            <person name="Okwuonu G."/>
            <person name="Santibanez J."/>
            <person name="Warren W.C."/>
            <person name="Mardis E.R."/>
            <person name="Weinstock G.M."/>
            <person name="Wilson R.K."/>
            <person name="Delehaunty K."/>
            <person name="Dooling D."/>
            <person name="Fronik C."/>
            <person name="Fulton L."/>
            <person name="Fulton B."/>
            <person name="Graves T."/>
            <person name="Minx P."/>
            <person name="Sodergren E."/>
            <person name="Birney E."/>
            <person name="Margulies E.H."/>
            <person name="Herrero J."/>
            <person name="Green E.D."/>
            <person name="Haussler D."/>
            <person name="Siepel A."/>
            <person name="Goldman N."/>
            <person name="Pollard K.S."/>
            <person name="Pedersen J.S."/>
            <person name="Lander E.S."/>
            <person name="Kellis M."/>
        </authorList>
    </citation>
    <scope>NUCLEOTIDE SEQUENCE [LARGE SCALE GENOMIC DNA]</scope>
    <source>
        <strain evidence="2">Thorbecke</strain>
    </source>
</reference>
<dbReference type="STRING" id="9986.ENSOCUP00000041779"/>
<sequence>MEPHSMEYFSAQVLQKDVGSRLQVIQELLLYLNTPSAISDLEDDQSHLAKIIDALIGWVRSSNDQVSLTGLAI</sequence>
<organism evidence="1 2">
    <name type="scientific">Oryctolagus cuniculus</name>
    <name type="common">Rabbit</name>
    <dbReference type="NCBI Taxonomy" id="9986"/>
    <lineage>
        <taxon>Eukaryota</taxon>
        <taxon>Metazoa</taxon>
        <taxon>Chordata</taxon>
        <taxon>Craniata</taxon>
        <taxon>Vertebrata</taxon>
        <taxon>Euteleostomi</taxon>
        <taxon>Mammalia</taxon>
        <taxon>Eutheria</taxon>
        <taxon>Euarchontoglires</taxon>
        <taxon>Glires</taxon>
        <taxon>Lagomorpha</taxon>
        <taxon>Leporidae</taxon>
        <taxon>Oryctolagus</taxon>
    </lineage>
</organism>
<keyword evidence="2" id="KW-1185">Reference proteome</keyword>
<dbReference type="InParanoid" id="A0A5F9D6H3"/>
<evidence type="ECO:0000313" key="2">
    <source>
        <dbReference type="Proteomes" id="UP000001811"/>
    </source>
</evidence>
<dbReference type="Ensembl" id="ENSOCUT00000044575.1">
    <property type="protein sequence ID" value="ENSOCUP00000041779.1"/>
    <property type="gene ID" value="ENSOCUG00000037395.1"/>
</dbReference>
<dbReference type="Proteomes" id="UP000001811">
    <property type="component" value="Unplaced"/>
</dbReference>
<reference evidence="1" key="3">
    <citation type="submission" date="2025-09" db="UniProtKB">
        <authorList>
            <consortium name="Ensembl"/>
        </authorList>
    </citation>
    <scope>IDENTIFICATION</scope>
    <source>
        <strain evidence="1">Thorbecke</strain>
    </source>
</reference>
<protein>
    <submittedName>
        <fullName evidence="1">Uncharacterized protein</fullName>
    </submittedName>
</protein>
<name>A0A5F9D6H3_RABIT</name>
<accession>A0A5F9D6H3</accession>
<dbReference type="SMR" id="A0A5F9D6H3"/>